<sequence length="523" mass="58026">MANNDTNERPERSLNKQLILDEDEYTAALSHIIARDFFPSLVHLDATNDYLDAVRTRDPNLIAASVKRLEQASNTPLPGSSSTSRRLPTQTPGRTPYASFPSDTPFHGSFEETGESDERASKRPRYDTSLSLDEFQARYTSEDNSSFTQILDEENQKRKEKYTWAWEAQKKVEAQRERMIEARERMLIEPAGGIPGVREKFRIEAPTPAGLITAAREEKGKEKDEEEKGEKEDKKDEEMAVVLKATSVEEATEAVMAPRKDQRTAGVDGWKFKTRNSLMFSPDADVAAYHPPIKANNNVTSERKLEPKVISHGNTRLVEQEHRTGSSRLSEPPSPTRSRIDAAISGTPYRPKSPSLSDIEALVPTLPNPTPEQLGPEAVKQLMTWGTLNATPRILSRPENEDVAEPKTPFHIREMSSREALSRKLANSASKSLRNKAEMMGLPTPGISRGTKPKGNMGPPSWTPKRAEAAGNLTPAARRLLERSTLGAAAARKTDTTGLGSGQERDLNRVRWTPTPASTRRAG</sequence>
<feature type="region of interest" description="Disordered" evidence="4">
    <location>
        <begin position="67"/>
        <end position="129"/>
    </location>
</feature>
<name>A0A8H5DB65_9AGAR</name>
<proteinExistence type="inferred from homology"/>
<organism evidence="5 6">
    <name type="scientific">Leucocoprinus leucothites</name>
    <dbReference type="NCBI Taxonomy" id="201217"/>
    <lineage>
        <taxon>Eukaryota</taxon>
        <taxon>Fungi</taxon>
        <taxon>Dikarya</taxon>
        <taxon>Basidiomycota</taxon>
        <taxon>Agaricomycotina</taxon>
        <taxon>Agaricomycetes</taxon>
        <taxon>Agaricomycetidae</taxon>
        <taxon>Agaricales</taxon>
        <taxon>Agaricineae</taxon>
        <taxon>Agaricaceae</taxon>
        <taxon>Leucocoprinus</taxon>
    </lineage>
</organism>
<evidence type="ECO:0000256" key="2">
    <source>
        <dbReference type="ARBA" id="ARBA00009072"/>
    </source>
</evidence>
<feature type="compositionally biased region" description="Polar residues" evidence="4">
    <location>
        <begin position="71"/>
        <end position="93"/>
    </location>
</feature>
<feature type="compositionally biased region" description="Basic and acidic residues" evidence="4">
    <location>
        <begin position="411"/>
        <end position="422"/>
    </location>
</feature>
<comment type="caution">
    <text evidence="5">The sequence shown here is derived from an EMBL/GenBank/DDBJ whole genome shotgun (WGS) entry which is preliminary data.</text>
</comment>
<dbReference type="InterPro" id="IPR019148">
    <property type="entry name" value="Nuclear_protein_DGCR14_ESS-2"/>
</dbReference>
<evidence type="ECO:0000256" key="3">
    <source>
        <dbReference type="ARBA" id="ARBA00023242"/>
    </source>
</evidence>
<protein>
    <submittedName>
        <fullName evidence="5">Uncharacterized protein</fullName>
    </submittedName>
</protein>
<dbReference type="GO" id="GO:0071013">
    <property type="term" value="C:catalytic step 2 spliceosome"/>
    <property type="evidence" value="ECO:0007669"/>
    <property type="project" value="TreeGrafter"/>
</dbReference>
<dbReference type="Pfam" id="PF09751">
    <property type="entry name" value="Es2"/>
    <property type="match status" value="1"/>
</dbReference>
<feature type="region of interest" description="Disordered" evidence="4">
    <location>
        <begin position="298"/>
        <end position="356"/>
    </location>
</feature>
<comment type="subcellular location">
    <subcellularLocation>
        <location evidence="1">Nucleus</location>
    </subcellularLocation>
</comment>
<dbReference type="PANTHER" id="PTHR12940">
    <property type="entry name" value="ES-2 PROTEIN - RELATED"/>
    <property type="match status" value="1"/>
</dbReference>
<comment type="similarity">
    <text evidence="2">Belongs to the ESS2 family.</text>
</comment>
<evidence type="ECO:0000313" key="6">
    <source>
        <dbReference type="Proteomes" id="UP000559027"/>
    </source>
</evidence>
<feature type="compositionally biased region" description="Basic and acidic residues" evidence="4">
    <location>
        <begin position="116"/>
        <end position="126"/>
    </location>
</feature>
<dbReference type="Proteomes" id="UP000559027">
    <property type="component" value="Unassembled WGS sequence"/>
</dbReference>
<keyword evidence="6" id="KW-1185">Reference proteome</keyword>
<reference evidence="5 6" key="1">
    <citation type="journal article" date="2020" name="ISME J.">
        <title>Uncovering the hidden diversity of litter-decomposition mechanisms in mushroom-forming fungi.</title>
        <authorList>
            <person name="Floudas D."/>
            <person name="Bentzer J."/>
            <person name="Ahren D."/>
            <person name="Johansson T."/>
            <person name="Persson P."/>
            <person name="Tunlid A."/>
        </authorList>
    </citation>
    <scope>NUCLEOTIDE SEQUENCE [LARGE SCALE GENOMIC DNA]</scope>
    <source>
        <strain evidence="5 6">CBS 146.42</strain>
    </source>
</reference>
<evidence type="ECO:0000256" key="4">
    <source>
        <dbReference type="SAM" id="MobiDB-lite"/>
    </source>
</evidence>
<dbReference type="EMBL" id="JAACJO010000007">
    <property type="protein sequence ID" value="KAF5355687.1"/>
    <property type="molecule type" value="Genomic_DNA"/>
</dbReference>
<feature type="compositionally biased region" description="Basic and acidic residues" evidence="4">
    <location>
        <begin position="215"/>
        <end position="238"/>
    </location>
</feature>
<evidence type="ECO:0000256" key="1">
    <source>
        <dbReference type="ARBA" id="ARBA00004123"/>
    </source>
</evidence>
<feature type="region of interest" description="Disordered" evidence="4">
    <location>
        <begin position="391"/>
        <end position="523"/>
    </location>
</feature>
<feature type="region of interest" description="Disordered" evidence="4">
    <location>
        <begin position="215"/>
        <end position="239"/>
    </location>
</feature>
<dbReference type="AlphaFoldDB" id="A0A8H5DB65"/>
<keyword evidence="3" id="KW-0539">Nucleus</keyword>
<evidence type="ECO:0000313" key="5">
    <source>
        <dbReference type="EMBL" id="KAF5355687.1"/>
    </source>
</evidence>
<gene>
    <name evidence="5" type="ORF">D9756_003867</name>
</gene>
<dbReference type="PANTHER" id="PTHR12940:SF0">
    <property type="entry name" value="SPLICING FACTOR ESS-2 HOMOLOG"/>
    <property type="match status" value="1"/>
</dbReference>
<dbReference type="OrthoDB" id="19679at2759"/>
<accession>A0A8H5DB65</accession>